<keyword evidence="2" id="KW-0067">ATP-binding</keyword>
<reference evidence="5 6" key="1">
    <citation type="journal article" date="2018" name="BMC Genomics">
        <title>Whole genome sequencing and function prediction of 133 gut anaerobes isolated from chicken caecum in pure cultures.</title>
        <authorList>
            <person name="Medvecky M."/>
            <person name="Cejkova D."/>
            <person name="Polansky O."/>
            <person name="Karasova D."/>
            <person name="Kubasova T."/>
            <person name="Cizek A."/>
            <person name="Rychlik I."/>
        </authorList>
    </citation>
    <scope>NUCLEOTIDE SEQUENCE [LARGE SCALE GENOMIC DNA]</scope>
    <source>
        <strain evidence="5 6">An13</strain>
    </source>
</reference>
<dbReference type="HAMAP" id="MF_00978">
    <property type="entry name" value="Bifunct_BirA"/>
    <property type="match status" value="1"/>
</dbReference>
<dbReference type="GO" id="GO:0006355">
    <property type="term" value="P:regulation of DNA-templated transcription"/>
    <property type="evidence" value="ECO:0007669"/>
    <property type="project" value="UniProtKB-UniRule"/>
</dbReference>
<comment type="catalytic activity">
    <reaction evidence="2">
        <text>biotin + L-lysyl-[protein] + ATP = N(6)-biotinyl-L-lysyl-[protein] + AMP + diphosphate + H(+)</text>
        <dbReference type="Rhea" id="RHEA:11756"/>
        <dbReference type="Rhea" id="RHEA-COMP:9752"/>
        <dbReference type="Rhea" id="RHEA-COMP:10505"/>
        <dbReference type="ChEBI" id="CHEBI:15378"/>
        <dbReference type="ChEBI" id="CHEBI:29969"/>
        <dbReference type="ChEBI" id="CHEBI:30616"/>
        <dbReference type="ChEBI" id="CHEBI:33019"/>
        <dbReference type="ChEBI" id="CHEBI:57586"/>
        <dbReference type="ChEBI" id="CHEBI:83144"/>
        <dbReference type="ChEBI" id="CHEBI:456215"/>
        <dbReference type="EC" id="6.3.4.15"/>
    </reaction>
</comment>
<comment type="similarity">
    <text evidence="2">Belongs to the biotin--protein ligase family.</text>
</comment>
<feature type="binding site" evidence="2">
    <location>
        <position position="180"/>
    </location>
    <ligand>
        <name>biotin</name>
        <dbReference type="ChEBI" id="CHEBI:57586"/>
    </ligand>
</feature>
<organism evidence="5 6">
    <name type="scientific">Massilimicrobiota timonensis</name>
    <dbReference type="NCBI Taxonomy" id="1776392"/>
    <lineage>
        <taxon>Bacteria</taxon>
        <taxon>Bacillati</taxon>
        <taxon>Bacillota</taxon>
        <taxon>Erysipelotrichia</taxon>
        <taxon>Erysipelotrichales</taxon>
        <taxon>Erysipelotrichaceae</taxon>
        <taxon>Massilimicrobiota</taxon>
    </lineage>
</organism>
<dbReference type="GO" id="GO:0016740">
    <property type="term" value="F:transferase activity"/>
    <property type="evidence" value="ECO:0007669"/>
    <property type="project" value="UniProtKB-ARBA"/>
</dbReference>
<evidence type="ECO:0000313" key="5">
    <source>
        <dbReference type="EMBL" id="OUQ35007.1"/>
    </source>
</evidence>
<dbReference type="InterPro" id="IPR045864">
    <property type="entry name" value="aa-tRNA-synth_II/BPL/LPL"/>
</dbReference>
<dbReference type="InterPro" id="IPR036388">
    <property type="entry name" value="WH-like_DNA-bd_sf"/>
</dbReference>
<protein>
    <recommendedName>
        <fullName evidence="2">Bifunctional ligase/repressor BirA</fullName>
    </recommendedName>
    <alternativeName>
        <fullName evidence="2">Biotin--[acetyl-CoA-carboxylase] ligase</fullName>
        <ecNumber evidence="2">6.3.4.15</ecNumber>
    </alternativeName>
    <alternativeName>
        <fullName evidence="2">Biotin--protein ligase</fullName>
    </alternativeName>
    <alternativeName>
        <fullName evidence="2">Biotin-[acetyl-CoA carboxylase] synthetase</fullName>
    </alternativeName>
</protein>
<feature type="binding site" evidence="2">
    <location>
        <position position="109"/>
    </location>
    <ligand>
        <name>biotin</name>
        <dbReference type="ChEBI" id="CHEBI:57586"/>
    </ligand>
</feature>
<dbReference type="Proteomes" id="UP000195305">
    <property type="component" value="Unassembled WGS sequence"/>
</dbReference>
<dbReference type="GO" id="GO:0005737">
    <property type="term" value="C:cytoplasm"/>
    <property type="evidence" value="ECO:0007669"/>
    <property type="project" value="TreeGrafter"/>
</dbReference>
<comment type="caution">
    <text evidence="2">Lacks conserved residue(s) required for the propagation of feature annotation.</text>
</comment>
<gene>
    <name evidence="2" type="primary">birA</name>
    <name evidence="5" type="ORF">B5E75_04995</name>
</gene>
<dbReference type="EC" id="6.3.4.15" evidence="2"/>
<dbReference type="InterPro" id="IPR004143">
    <property type="entry name" value="BPL_LPL_catalytic"/>
</dbReference>
<dbReference type="CDD" id="cd16442">
    <property type="entry name" value="BPL"/>
    <property type="match status" value="1"/>
</dbReference>
<evidence type="ECO:0000256" key="1">
    <source>
        <dbReference type="ARBA" id="ARBA00022598"/>
    </source>
</evidence>
<dbReference type="SUPFAM" id="SSF46785">
    <property type="entry name" value="Winged helix' DNA-binding domain"/>
    <property type="match status" value="1"/>
</dbReference>
<keyword evidence="2" id="KW-0678">Repressor</keyword>
<accession>A0A1Y4SYK0</accession>
<dbReference type="Pfam" id="PF03099">
    <property type="entry name" value="BPL_LplA_LipB"/>
    <property type="match status" value="1"/>
</dbReference>
<keyword evidence="1 2" id="KW-0436">Ligase</keyword>
<evidence type="ECO:0000259" key="3">
    <source>
        <dbReference type="Pfam" id="PF03099"/>
    </source>
</evidence>
<dbReference type="InterPro" id="IPR036390">
    <property type="entry name" value="WH_DNA-bd_sf"/>
</dbReference>
<dbReference type="PANTHER" id="PTHR12835:SF5">
    <property type="entry name" value="BIOTIN--PROTEIN LIGASE"/>
    <property type="match status" value="1"/>
</dbReference>
<dbReference type="SUPFAM" id="SSF55681">
    <property type="entry name" value="Class II aaRS and biotin synthetases"/>
    <property type="match status" value="1"/>
</dbReference>
<comment type="function">
    <text evidence="2">Acts both as a biotin--[acetyl-CoA-carboxylase] ligase and a repressor.</text>
</comment>
<dbReference type="PANTHER" id="PTHR12835">
    <property type="entry name" value="BIOTIN PROTEIN LIGASE"/>
    <property type="match status" value="1"/>
</dbReference>
<dbReference type="GO" id="GO:0004077">
    <property type="term" value="F:biotin--[biotin carboxyl-carrier protein] ligase activity"/>
    <property type="evidence" value="ECO:0007669"/>
    <property type="project" value="UniProtKB-UniRule"/>
</dbReference>
<dbReference type="GO" id="GO:0009249">
    <property type="term" value="P:protein lipoylation"/>
    <property type="evidence" value="ECO:0007669"/>
    <property type="project" value="UniProtKB-ARBA"/>
</dbReference>
<dbReference type="Gene3D" id="3.30.930.10">
    <property type="entry name" value="Bira Bifunctional Protein, Domain 2"/>
    <property type="match status" value="1"/>
</dbReference>
<feature type="binding site" evidence="2">
    <location>
        <begin position="88"/>
        <end position="90"/>
    </location>
    <ligand>
        <name>biotin</name>
        <dbReference type="ChEBI" id="CHEBI:57586"/>
    </ligand>
</feature>
<dbReference type="AlphaFoldDB" id="A0A1Y4SYK0"/>
<dbReference type="InterPro" id="IPR013196">
    <property type="entry name" value="HTH_11"/>
</dbReference>
<dbReference type="Gene3D" id="1.10.10.10">
    <property type="entry name" value="Winged helix-like DNA-binding domain superfamily/Winged helix DNA-binding domain"/>
    <property type="match status" value="1"/>
</dbReference>
<dbReference type="Gene3D" id="2.30.30.100">
    <property type="match status" value="1"/>
</dbReference>
<dbReference type="OrthoDB" id="9807064at2"/>
<proteinExistence type="inferred from homology"/>
<dbReference type="NCBIfam" id="TIGR00121">
    <property type="entry name" value="birA_ligase"/>
    <property type="match status" value="1"/>
</dbReference>
<keyword evidence="2" id="KW-0804">Transcription</keyword>
<feature type="domain" description="Helix-turn-helix type 11" evidence="4">
    <location>
        <begin position="3"/>
        <end position="55"/>
    </location>
</feature>
<sequence>MEKEILKILKNNQNEYISGQKISESLSVSRMTISSCIKKLKEKGYHIISSTKKGYCLTEDNDVILIENIKSAIPDFFQNIKYFDEMDSTNDYLKRTSHQQGDIVIAQSQTKGKGRNGKSFYSPQQKGIYVSFVLKPDLTIYDSLKITACLAVSLVKAIEKNYPVHPQIKWVNDIMIHDFKIAGILCEASLEMNTAQIEQMIVGIGINVHSYSMPDYLQNIAACIEDFCSIKASREQLLIDFFNIFYQDYLMLSTLSWLDFYRQHSYILHQDITVYENNKAYPAYVLDINDDASLKIQSEQGIKNLSSGEISIRKRTSS</sequence>
<dbReference type="GO" id="GO:0003677">
    <property type="term" value="F:DNA binding"/>
    <property type="evidence" value="ECO:0007669"/>
    <property type="project" value="UniProtKB-UniRule"/>
</dbReference>
<keyword evidence="2" id="KW-0805">Transcription regulation</keyword>
<dbReference type="InterPro" id="IPR030855">
    <property type="entry name" value="Bifunct_BirA"/>
</dbReference>
<evidence type="ECO:0000313" key="6">
    <source>
        <dbReference type="Proteomes" id="UP000195305"/>
    </source>
</evidence>
<feature type="domain" description="BPL/LPL catalytic" evidence="3">
    <location>
        <begin position="86"/>
        <end position="207"/>
    </location>
</feature>
<dbReference type="Pfam" id="PF08279">
    <property type="entry name" value="HTH_11"/>
    <property type="match status" value="1"/>
</dbReference>
<evidence type="ECO:0000256" key="2">
    <source>
        <dbReference type="HAMAP-Rule" id="MF_00978"/>
    </source>
</evidence>
<keyword evidence="6" id="KW-1185">Reference proteome</keyword>
<dbReference type="GO" id="GO:0005524">
    <property type="term" value="F:ATP binding"/>
    <property type="evidence" value="ECO:0007669"/>
    <property type="project" value="UniProtKB-UniRule"/>
</dbReference>
<dbReference type="InterPro" id="IPR004408">
    <property type="entry name" value="Biotin_CoA_COase_ligase"/>
</dbReference>
<dbReference type="EMBL" id="NFLJ01000011">
    <property type="protein sequence ID" value="OUQ35007.1"/>
    <property type="molecule type" value="Genomic_DNA"/>
</dbReference>
<feature type="DNA-binding region" description="H-T-H motif" evidence="2">
    <location>
        <begin position="19"/>
        <end position="38"/>
    </location>
</feature>
<keyword evidence="2" id="KW-0092">Biotin</keyword>
<comment type="caution">
    <text evidence="5">The sequence shown here is derived from an EMBL/GenBank/DDBJ whole genome shotgun (WGS) entry which is preliminary data.</text>
</comment>
<keyword evidence="2" id="KW-0238">DNA-binding</keyword>
<keyword evidence="2" id="KW-0547">Nucleotide-binding</keyword>
<name>A0A1Y4SYK0_9FIRM</name>
<evidence type="ECO:0000259" key="4">
    <source>
        <dbReference type="Pfam" id="PF08279"/>
    </source>
</evidence>
<dbReference type="RefSeq" id="WP_087357690.1">
    <property type="nucleotide sequence ID" value="NZ_NFLJ01000011.1"/>
</dbReference>